<accession>A0ABQ2NZI2</accession>
<sequence>MKENGQQAIIEKEKGCIKMKELQNTEEFNVYIKEGPVVFLFTAGWCPDCRVIEPVLPEIEENYSQFQFVEVNRDNFIELCQEYDIYGIPSFLAFEKGEELGRFVSKDRKTQEEIESFLDGLAK</sequence>
<proteinExistence type="predicted"/>
<dbReference type="Pfam" id="PF00085">
    <property type="entry name" value="Thioredoxin"/>
    <property type="match status" value="1"/>
</dbReference>
<dbReference type="InterPro" id="IPR013766">
    <property type="entry name" value="Thioredoxin_domain"/>
</dbReference>
<dbReference type="Gene3D" id="3.40.30.10">
    <property type="entry name" value="Glutaredoxin"/>
    <property type="match status" value="1"/>
</dbReference>
<evidence type="ECO:0000259" key="1">
    <source>
        <dbReference type="PROSITE" id="PS51352"/>
    </source>
</evidence>
<dbReference type="InterPro" id="IPR050620">
    <property type="entry name" value="Thioredoxin_H-type-like"/>
</dbReference>
<dbReference type="CDD" id="cd02947">
    <property type="entry name" value="TRX_family"/>
    <property type="match status" value="1"/>
</dbReference>
<keyword evidence="3" id="KW-1185">Reference proteome</keyword>
<dbReference type="Proteomes" id="UP000641206">
    <property type="component" value="Unassembled WGS sequence"/>
</dbReference>
<comment type="caution">
    <text evidence="2">The sequence shown here is derived from an EMBL/GenBank/DDBJ whole genome shotgun (WGS) entry which is preliminary data.</text>
</comment>
<protein>
    <submittedName>
        <fullName evidence="2">Thiol reductase thioredoxin</fullName>
    </submittedName>
</protein>
<reference evidence="3" key="1">
    <citation type="journal article" date="2019" name="Int. J. Syst. Evol. Microbiol.">
        <title>The Global Catalogue of Microorganisms (GCM) 10K type strain sequencing project: providing services to taxonomists for standard genome sequencing and annotation.</title>
        <authorList>
            <consortium name="The Broad Institute Genomics Platform"/>
            <consortium name="The Broad Institute Genome Sequencing Center for Infectious Disease"/>
            <person name="Wu L."/>
            <person name="Ma J."/>
        </authorList>
    </citation>
    <scope>NUCLEOTIDE SEQUENCE [LARGE SCALE GENOMIC DNA]</scope>
    <source>
        <strain evidence="3">CGMCC 1.7693</strain>
    </source>
</reference>
<dbReference type="PROSITE" id="PS51352">
    <property type="entry name" value="THIOREDOXIN_2"/>
    <property type="match status" value="1"/>
</dbReference>
<dbReference type="EMBL" id="BMLW01000012">
    <property type="protein sequence ID" value="GGP14362.1"/>
    <property type="molecule type" value="Genomic_DNA"/>
</dbReference>
<organism evidence="2 3">
    <name type="scientific">Oceanobacillus neutriphilus</name>
    <dbReference type="NCBI Taxonomy" id="531815"/>
    <lineage>
        <taxon>Bacteria</taxon>
        <taxon>Bacillati</taxon>
        <taxon>Bacillota</taxon>
        <taxon>Bacilli</taxon>
        <taxon>Bacillales</taxon>
        <taxon>Bacillaceae</taxon>
        <taxon>Oceanobacillus</taxon>
    </lineage>
</organism>
<feature type="domain" description="Thioredoxin" evidence="1">
    <location>
        <begin position="1"/>
        <end position="123"/>
    </location>
</feature>
<dbReference type="InterPro" id="IPR036249">
    <property type="entry name" value="Thioredoxin-like_sf"/>
</dbReference>
<dbReference type="SUPFAM" id="SSF52833">
    <property type="entry name" value="Thioredoxin-like"/>
    <property type="match status" value="1"/>
</dbReference>
<dbReference type="PANTHER" id="PTHR10438:SF468">
    <property type="entry name" value="THIOREDOXIN-1-RELATED"/>
    <property type="match status" value="1"/>
</dbReference>
<evidence type="ECO:0000313" key="2">
    <source>
        <dbReference type="EMBL" id="GGP14362.1"/>
    </source>
</evidence>
<gene>
    <name evidence="2" type="ORF">GCM10011346_38020</name>
</gene>
<dbReference type="PANTHER" id="PTHR10438">
    <property type="entry name" value="THIOREDOXIN"/>
    <property type="match status" value="1"/>
</dbReference>
<evidence type="ECO:0000313" key="3">
    <source>
        <dbReference type="Proteomes" id="UP000641206"/>
    </source>
</evidence>
<name>A0ABQ2NZI2_9BACI</name>